<gene>
    <name evidence="1" type="ORF">PHYEVI_LOCUS6770</name>
</gene>
<dbReference type="InterPro" id="IPR001611">
    <property type="entry name" value="Leu-rich_rpt"/>
</dbReference>
<dbReference type="Gene3D" id="3.80.10.10">
    <property type="entry name" value="Ribonuclease Inhibitor"/>
    <property type="match status" value="1"/>
</dbReference>
<sequence>MSSLTDIDSKETIDNPEDITEKFYRIAAKYTFNTTKPIPYKETDDGGIISCTEVSADRPPNLFFLFKRQKGKATVLILDKVMYRNLFLESNTLKVLQETLEGYKYLKTLKLEFCGLTGEEIRMIDKMLKQFDCVDEISVNGNPNKDQNFCRLLKHKVKWLSLKLCGITPHGARRICKELRQPDENPLTHLNLASNLLFDEGVVFIAKMLRINRKIISLNLADNKIRKDGLLELLVPLQRFELTHFETVTRRYFKFDYQKRLIEPSQADDRSNRYYGKHKIQRFGSDPNNTQKPQTILKGSLKTKAPARAAELPQHPFIQDTFEDIENVYCLGNNILINLNLSYNNLNDDVAPNIIDMLKYQLNQLDSTDCSKMGLIRLTLTGNNISRDYLLKIKACLQDKPCLSS</sequence>
<dbReference type="Pfam" id="PF13516">
    <property type="entry name" value="LRR_6"/>
    <property type="match status" value="2"/>
</dbReference>
<reference evidence="1" key="1">
    <citation type="submission" date="2022-01" db="EMBL/GenBank/DDBJ databases">
        <authorList>
            <person name="King R."/>
        </authorList>
    </citation>
    <scope>NUCLEOTIDE SEQUENCE</scope>
</reference>
<dbReference type="SUPFAM" id="SSF52047">
    <property type="entry name" value="RNI-like"/>
    <property type="match status" value="1"/>
</dbReference>
<dbReference type="InterPro" id="IPR032675">
    <property type="entry name" value="LRR_dom_sf"/>
</dbReference>
<dbReference type="EMBL" id="OU900096">
    <property type="protein sequence ID" value="CAG9860417.1"/>
    <property type="molecule type" value="Genomic_DNA"/>
</dbReference>
<dbReference type="InterPro" id="IPR053040">
    <property type="entry name" value="LRR-containing_protein_71"/>
</dbReference>
<dbReference type="OrthoDB" id="120976at2759"/>
<dbReference type="PANTHER" id="PTHR46984:SF1">
    <property type="entry name" value="LEUCINE-RICH REPEAT-CONTAINING PROTEIN 71"/>
    <property type="match status" value="1"/>
</dbReference>
<keyword evidence="2" id="KW-1185">Reference proteome</keyword>
<proteinExistence type="predicted"/>
<protein>
    <submittedName>
        <fullName evidence="1">Uncharacterized protein</fullName>
    </submittedName>
</protein>
<name>A0A9N9XP68_PHYSR</name>
<evidence type="ECO:0000313" key="2">
    <source>
        <dbReference type="Proteomes" id="UP001153712"/>
    </source>
</evidence>
<dbReference type="PANTHER" id="PTHR46984">
    <property type="entry name" value="LEUCINE-RICH REPEAT-CONTAINING PROTEIN 71"/>
    <property type="match status" value="1"/>
</dbReference>
<dbReference type="Proteomes" id="UP001153712">
    <property type="component" value="Chromosome 3"/>
</dbReference>
<dbReference type="AlphaFoldDB" id="A0A9N9XP68"/>
<organism evidence="1 2">
    <name type="scientific">Phyllotreta striolata</name>
    <name type="common">Striped flea beetle</name>
    <name type="synonym">Crioceris striolata</name>
    <dbReference type="NCBI Taxonomy" id="444603"/>
    <lineage>
        <taxon>Eukaryota</taxon>
        <taxon>Metazoa</taxon>
        <taxon>Ecdysozoa</taxon>
        <taxon>Arthropoda</taxon>
        <taxon>Hexapoda</taxon>
        <taxon>Insecta</taxon>
        <taxon>Pterygota</taxon>
        <taxon>Neoptera</taxon>
        <taxon>Endopterygota</taxon>
        <taxon>Coleoptera</taxon>
        <taxon>Polyphaga</taxon>
        <taxon>Cucujiformia</taxon>
        <taxon>Chrysomeloidea</taxon>
        <taxon>Chrysomelidae</taxon>
        <taxon>Galerucinae</taxon>
        <taxon>Alticini</taxon>
        <taxon>Phyllotreta</taxon>
    </lineage>
</organism>
<accession>A0A9N9XP68</accession>
<evidence type="ECO:0000313" key="1">
    <source>
        <dbReference type="EMBL" id="CAG9860417.1"/>
    </source>
</evidence>